<feature type="transmembrane region" description="Helical" evidence="1">
    <location>
        <begin position="536"/>
        <end position="555"/>
    </location>
</feature>
<gene>
    <name evidence="2" type="ORF">BU251_07465</name>
</gene>
<dbReference type="SUPFAM" id="SSF82866">
    <property type="entry name" value="Multidrug efflux transporter AcrB transmembrane domain"/>
    <property type="match status" value="2"/>
</dbReference>
<evidence type="ECO:0000256" key="1">
    <source>
        <dbReference type="SAM" id="Phobius"/>
    </source>
</evidence>
<reference evidence="2 3" key="1">
    <citation type="submission" date="2017-01" db="EMBL/GenBank/DDBJ databases">
        <title>First insights into the biology of 'candidatus Vampirococcus archaeovorus'.</title>
        <authorList>
            <person name="Kizina J."/>
            <person name="Jordan S."/>
            <person name="Stueber K."/>
            <person name="Reinhardt R."/>
            <person name="Harder J."/>
        </authorList>
    </citation>
    <scope>NUCLEOTIDE SEQUENCE [LARGE SCALE GENOMIC DNA]</scope>
    <source>
        <strain evidence="2 3">LiM</strain>
    </source>
</reference>
<dbReference type="GO" id="GO:0042910">
    <property type="term" value="F:xenobiotic transmembrane transporter activity"/>
    <property type="evidence" value="ECO:0007669"/>
    <property type="project" value="TreeGrafter"/>
</dbReference>
<dbReference type="Gene3D" id="3.30.70.1320">
    <property type="entry name" value="Multidrug efflux transporter AcrB pore domain like"/>
    <property type="match status" value="1"/>
</dbReference>
<feature type="transmembrane region" description="Helical" evidence="1">
    <location>
        <begin position="12"/>
        <end position="30"/>
    </location>
</feature>
<keyword evidence="1" id="KW-0472">Membrane</keyword>
<protein>
    <submittedName>
        <fullName evidence="2">Multidrug efflux pump subunit AcrB</fullName>
    </submittedName>
</protein>
<dbReference type="EMBL" id="CP019384">
    <property type="protein sequence ID" value="QAT17565.1"/>
    <property type="molecule type" value="Genomic_DNA"/>
</dbReference>
<keyword evidence="1" id="KW-1133">Transmembrane helix</keyword>
<proteinExistence type="predicted"/>
<dbReference type="RefSeq" id="WP_128700432.1">
    <property type="nucleotide sequence ID" value="NZ_CP019384.1"/>
</dbReference>
<keyword evidence="1" id="KW-0812">Transmembrane</keyword>
<dbReference type="InterPro" id="IPR001036">
    <property type="entry name" value="Acrflvin-R"/>
</dbReference>
<dbReference type="Gene3D" id="3.30.70.1440">
    <property type="entry name" value="Multidrug efflux transporter AcrB pore domain"/>
    <property type="match status" value="1"/>
</dbReference>
<feature type="transmembrane region" description="Helical" evidence="1">
    <location>
        <begin position="900"/>
        <end position="920"/>
    </location>
</feature>
<dbReference type="InterPro" id="IPR027463">
    <property type="entry name" value="AcrB_DN_DC_subdom"/>
</dbReference>
<feature type="transmembrane region" description="Helical" evidence="1">
    <location>
        <begin position="459"/>
        <end position="482"/>
    </location>
</feature>
<keyword evidence="3" id="KW-1185">Reference proteome</keyword>
<feature type="transmembrane region" description="Helical" evidence="1">
    <location>
        <begin position="392"/>
        <end position="411"/>
    </location>
</feature>
<feature type="transmembrane region" description="Helical" evidence="1">
    <location>
        <begin position="337"/>
        <end position="354"/>
    </location>
</feature>
<dbReference type="OrthoDB" id="9757876at2"/>
<dbReference type="PANTHER" id="PTHR32063">
    <property type="match status" value="1"/>
</dbReference>
<feature type="transmembrane region" description="Helical" evidence="1">
    <location>
        <begin position="432"/>
        <end position="453"/>
    </location>
</feature>
<dbReference type="GO" id="GO:0005886">
    <property type="term" value="C:plasma membrane"/>
    <property type="evidence" value="ECO:0007669"/>
    <property type="project" value="TreeGrafter"/>
</dbReference>
<dbReference type="SUPFAM" id="SSF82693">
    <property type="entry name" value="Multidrug efflux transporter AcrB pore domain, PN1, PN2, PC1 and PC2 subdomains"/>
    <property type="match status" value="3"/>
</dbReference>
<sequence length="1048" mass="116493">MNLPEFGVKRPVTNIMIFSAIIILALYSLTRLGIDSMPEIEPPSISVISTYEGASPEDVEIKVSEPLENQLATTPGIEKITSRSLEGLSVVTLKFVWGTNLDEASNDIRDRIERAKRFLPDIPDEMDTPFIFKFNTAMFPILMVGITAEQSYPELFDMIDKRVGDPLRQIPGVGTVQLNGGLERQINIWIDRHKLEGYGFSILDVQDVLAKENVTQPAGSIKSGFTDYLLRVPGEFATPDEINSVILGKRNGNLVYLKDVARVEDSFKEVTNIVRINRHQGLLMMIQKQTGTNTVEVANRVKKKMDELQKTLPKDVKMYPVMDSSHDIINSLNSLKSTVWVGGILVILVVWFFLRQFLPSLVIALTIPFSLLIAFIYLFLSGKTINTISLSSLTIAIGMVVDNAIVVVDNIHRHLERGQRLQEASIFGTSEMFLAIAASTLTTVVVFLPLIFITGVVGIMFGELAIIVIVTLLASLFTAVTFTPMLASKWMGVNNGQAKAKFKWFSKFYQISEHWFKSWEEFYRKCLAWCLGHKKIVIFGFLGAFIFSLFLTRFVGNEFIPEQDSGDLRTTVNLPIGTRLEETDKVATKIEDIFKEEAPEEKFMYVRSGLTTGVGAVFGGQSGTHITSGGAKLVPKTERKRSVKEIAQVIRNRIRQIPGVLKTDITTGSPIGRIITGTAGKQVQVEIIGHSFEDTNTVAQKIKEIMEKIPGAIDISISRELNRPELRIEVYREKAAALGLNMRTIADSIKTFVEGATATKYREKGETYDIYVRLEEQFRAKPEDVENLSIVSPFTGKQIKLSTVARVYETAGPIEIERKNRERVLRVECNTYKRSMGKVIEDIKKSLKKITIPSDIVINFGGEAEEQGKAFKDLILLLLLGIALVYMVMAAQFESLLDPFIIMFAIPFTFTGVILGFILTGTTLSVITFLGMVMLMGIVVNNAIVLVSYINILRARGLSMLDAVTIGGKERLRPVLMTTITTVAGLLPLALSTGEGSEVWQPLGITMLGGLSLSTLVTMFFVPTLYAVFEAKIRKERLPAGRQGGKKK</sequence>
<dbReference type="Gene3D" id="3.30.70.1430">
    <property type="entry name" value="Multidrug efflux transporter AcrB pore domain"/>
    <property type="match status" value="2"/>
</dbReference>
<feature type="transmembrane region" description="Helical" evidence="1">
    <location>
        <begin position="926"/>
        <end position="952"/>
    </location>
</feature>
<name>A0A410P5U7_VELA1</name>
<dbReference type="Gene3D" id="3.30.2090.10">
    <property type="entry name" value="Multidrug efflux transporter AcrB TolC docking domain, DN and DC subdomains"/>
    <property type="match status" value="2"/>
</dbReference>
<accession>A0A410P5U7</accession>
<evidence type="ECO:0000313" key="2">
    <source>
        <dbReference type="EMBL" id="QAT17565.1"/>
    </source>
</evidence>
<dbReference type="KEGG" id="vai:BU251_07465"/>
<dbReference type="SUPFAM" id="SSF82714">
    <property type="entry name" value="Multidrug efflux transporter AcrB TolC docking domain, DN and DC subdomains"/>
    <property type="match status" value="2"/>
</dbReference>
<dbReference type="PANTHER" id="PTHR32063:SF0">
    <property type="entry name" value="SWARMING MOTILITY PROTEIN SWRC"/>
    <property type="match status" value="1"/>
</dbReference>
<feature type="transmembrane region" description="Helical" evidence="1">
    <location>
        <begin position="361"/>
        <end position="380"/>
    </location>
</feature>
<dbReference type="Gene3D" id="1.20.1640.10">
    <property type="entry name" value="Multidrug efflux transporter AcrB transmembrane domain"/>
    <property type="match status" value="2"/>
</dbReference>
<organism evidence="2 3">
    <name type="scientific">Velamenicoccus archaeovorus</name>
    <dbReference type="NCBI Taxonomy" id="1930593"/>
    <lineage>
        <taxon>Bacteria</taxon>
        <taxon>Pseudomonadati</taxon>
        <taxon>Candidatus Omnitrophota</taxon>
        <taxon>Candidatus Velamenicoccus</taxon>
    </lineage>
</organism>
<dbReference type="PRINTS" id="PR00702">
    <property type="entry name" value="ACRIFLAVINRP"/>
</dbReference>
<dbReference type="AlphaFoldDB" id="A0A410P5U7"/>
<feature type="transmembrane region" description="Helical" evidence="1">
    <location>
        <begin position="1003"/>
        <end position="1029"/>
    </location>
</feature>
<evidence type="ECO:0000313" key="3">
    <source>
        <dbReference type="Proteomes" id="UP000287243"/>
    </source>
</evidence>
<feature type="transmembrane region" description="Helical" evidence="1">
    <location>
        <begin position="874"/>
        <end position="893"/>
    </location>
</feature>
<dbReference type="Proteomes" id="UP000287243">
    <property type="component" value="Chromosome"/>
</dbReference>
<dbReference type="Pfam" id="PF00873">
    <property type="entry name" value="ACR_tran"/>
    <property type="match status" value="1"/>
</dbReference>
<feature type="transmembrane region" description="Helical" evidence="1">
    <location>
        <begin position="972"/>
        <end position="991"/>
    </location>
</feature>